<keyword evidence="3 9" id="KW-0808">Transferase</keyword>
<dbReference type="AlphaFoldDB" id="A0A0H4HZB6"/>
<dbReference type="KEGG" id="mpq:ABA45_05945"/>
<dbReference type="InterPro" id="IPR001296">
    <property type="entry name" value="Glyco_trans_1"/>
</dbReference>
<dbReference type="PATRIC" id="fig|330734.3.peg.1261"/>
<evidence type="ECO:0000259" key="7">
    <source>
        <dbReference type="Pfam" id="PF00534"/>
    </source>
</evidence>
<dbReference type="EMBL" id="CP011494">
    <property type="protein sequence ID" value="AKO52024.1"/>
    <property type="molecule type" value="Genomic_DNA"/>
</dbReference>
<organism evidence="9 10">
    <name type="scientific">Marinobacter psychrophilus</name>
    <dbReference type="NCBI Taxonomy" id="330734"/>
    <lineage>
        <taxon>Bacteria</taxon>
        <taxon>Pseudomonadati</taxon>
        <taxon>Pseudomonadota</taxon>
        <taxon>Gammaproteobacteria</taxon>
        <taxon>Pseudomonadales</taxon>
        <taxon>Marinobacteraceae</taxon>
        <taxon>Marinobacter</taxon>
    </lineage>
</organism>
<evidence type="ECO:0000256" key="6">
    <source>
        <dbReference type="ARBA" id="ARBA00048439"/>
    </source>
</evidence>
<dbReference type="Gene3D" id="3.40.50.2000">
    <property type="entry name" value="Glycogen Phosphorylase B"/>
    <property type="match status" value="1"/>
</dbReference>
<dbReference type="EC" id="2.4.1.110" evidence="4"/>
<dbReference type="InterPro" id="IPR051862">
    <property type="entry name" value="GT-like_domain_containing_1"/>
</dbReference>
<dbReference type="InterPro" id="IPR022701">
    <property type="entry name" value="QTMAN_N"/>
</dbReference>
<dbReference type="STRING" id="330734.ABA45_05945"/>
<evidence type="ECO:0000256" key="1">
    <source>
        <dbReference type="ARBA" id="ARBA00009481"/>
    </source>
</evidence>
<evidence type="ECO:0000256" key="3">
    <source>
        <dbReference type="ARBA" id="ARBA00022679"/>
    </source>
</evidence>
<protein>
    <recommendedName>
        <fullName evidence="5">tRNA-queuosine alpha-mannosyltransferase</fullName>
        <ecNumber evidence="4">2.4.1.110</ecNumber>
    </recommendedName>
</protein>
<evidence type="ECO:0000256" key="2">
    <source>
        <dbReference type="ARBA" id="ARBA00022676"/>
    </source>
</evidence>
<keyword evidence="2" id="KW-0328">Glycosyltransferase</keyword>
<keyword evidence="10" id="KW-1185">Reference proteome</keyword>
<evidence type="ECO:0000256" key="4">
    <source>
        <dbReference type="ARBA" id="ARBA00044517"/>
    </source>
</evidence>
<reference evidence="9 10" key="1">
    <citation type="submission" date="2015-05" db="EMBL/GenBank/DDBJ databases">
        <title>Complete genome of Marinobacter psychrophilus strain 20041T isolated from sea-ice of the Canadian Basin.</title>
        <authorList>
            <person name="Song L."/>
            <person name="Ren L."/>
            <person name="Yu Y."/>
            <person name="Wang X."/>
        </authorList>
    </citation>
    <scope>NUCLEOTIDE SEQUENCE [LARGE SCALE GENOMIC DNA]</scope>
    <source>
        <strain evidence="9 10">20041</strain>
    </source>
</reference>
<comment type="similarity">
    <text evidence="1">Belongs to the glycosyltransferase group 1 family. Glycosyltransferase 4 subfamily.</text>
</comment>
<proteinExistence type="inferred from homology"/>
<evidence type="ECO:0000256" key="5">
    <source>
        <dbReference type="ARBA" id="ARBA00044539"/>
    </source>
</evidence>
<dbReference type="Pfam" id="PF12038">
    <property type="entry name" value="QTMAN_N"/>
    <property type="match status" value="1"/>
</dbReference>
<dbReference type="SUPFAM" id="SSF53756">
    <property type="entry name" value="UDP-Glycosyltransferase/glycogen phosphorylase"/>
    <property type="match status" value="1"/>
</dbReference>
<accession>A0A0H4HZB6</accession>
<evidence type="ECO:0000259" key="8">
    <source>
        <dbReference type="Pfam" id="PF12038"/>
    </source>
</evidence>
<evidence type="ECO:0000313" key="10">
    <source>
        <dbReference type="Proteomes" id="UP000036406"/>
    </source>
</evidence>
<comment type="catalytic activity">
    <reaction evidence="6">
        <text>queuosine(34) in tRNA(Asp) + GDP-alpha-D-mannose = O-4''-alpha-D-mannosylqueuosine(34) in tRNA(Asp) + GDP + H(+)</text>
        <dbReference type="Rhea" id="RHEA:12885"/>
        <dbReference type="Rhea" id="RHEA-COMP:18572"/>
        <dbReference type="Rhea" id="RHEA-COMP:18581"/>
        <dbReference type="ChEBI" id="CHEBI:15378"/>
        <dbReference type="ChEBI" id="CHEBI:57527"/>
        <dbReference type="ChEBI" id="CHEBI:58189"/>
        <dbReference type="ChEBI" id="CHEBI:194431"/>
        <dbReference type="ChEBI" id="CHEBI:194442"/>
        <dbReference type="EC" id="2.4.1.110"/>
    </reaction>
    <physiologicalReaction direction="left-to-right" evidence="6">
        <dbReference type="Rhea" id="RHEA:12886"/>
    </physiologicalReaction>
</comment>
<gene>
    <name evidence="9" type="ORF">ABA45_05945</name>
</gene>
<dbReference type="RefSeq" id="WP_048384724.1">
    <property type="nucleotide sequence ID" value="NZ_CP011494.1"/>
</dbReference>
<dbReference type="GO" id="GO:0016438">
    <property type="term" value="F:tRNA-queuosine(34) beta-mannosyltransferase activity"/>
    <property type="evidence" value="ECO:0007669"/>
    <property type="project" value="UniProtKB-EC"/>
</dbReference>
<dbReference type="PANTHER" id="PTHR13615">
    <property type="entry name" value="GLYCOSYLTRANSFERASE-LIKE 1"/>
    <property type="match status" value="1"/>
</dbReference>
<feature type="domain" description="tRNA-queuosine alpha-mannosyltransferase N-terminal" evidence="8">
    <location>
        <begin position="11"/>
        <end position="178"/>
    </location>
</feature>
<dbReference type="Pfam" id="PF00534">
    <property type="entry name" value="Glycos_transf_1"/>
    <property type="match status" value="1"/>
</dbReference>
<dbReference type="Proteomes" id="UP000036406">
    <property type="component" value="Chromosome"/>
</dbReference>
<name>A0A0H4HZB6_9GAMM</name>
<evidence type="ECO:0000313" key="9">
    <source>
        <dbReference type="EMBL" id="AKO52024.1"/>
    </source>
</evidence>
<sequence>MPKTLALRQPRILLLSAYDAGSHRCWRKQLVLSQPEFEWHVLALSPRFFRWRIRGNALTWLSEPLLKEHWDLLLVTSMVDLASVRGFHPNLAHTPALLYMHENQFAYPASDGQHNSIDPQMVNLYSAIAADTVLFNSDWNRRSFLEGVEQLFRRLPDGIPEGTLELISAKSRVLPVPIDDPVFLSEAERQSLEAGERLWRNGLEPEPGALPLRIVWAARWEYDKGPDRLLAILQELERRALSFQVCVLGESFRKVPEAMTTIQQQFAHRLVQFGYASSRSEYYEWLGSADVILSTALHEFQGLAVLEAVAAGCVPIVPAREVYPELFAPEYLYPDCGDDIPAEAAHAATLIEKQAVDGHGDRLTVPGVQRFSLGALKPKYEALLLEALF</sequence>
<dbReference type="PANTHER" id="PTHR13615:SF3">
    <property type="entry name" value="GLYCOSYLTRANSFERASE-LIKE DOMAIN-CONTAINING PROTEIN 1"/>
    <property type="match status" value="1"/>
</dbReference>
<feature type="domain" description="Glycosyl transferase family 1" evidence="7">
    <location>
        <begin position="214"/>
        <end position="330"/>
    </location>
</feature>
<dbReference type="CDD" id="cd01635">
    <property type="entry name" value="Glycosyltransferase_GTB-type"/>
    <property type="match status" value="1"/>
</dbReference>